<sequence length="239" mass="29268">MFRWRGVFYHLQYFIEQMNSQITLYKRIKLCQVTQSNSHCIQKTYKSRKRNFLNDVRQVILQASIVNFSEIILILLSNQKEQYIFKFAFNSILKQEMDQLNIIHKRGYLIHFNQQSQKHLYHHIRKQKPHIFLIKIQTTVMKKSFQFDLFFNFFPLFINYKLFTHLQYLTFYQSGIEIITKQYRLIYKLCMLRCKKHKVRATAKHLIERHLKISEDKLLKLIFQYSRKEEKNLKDGALD</sequence>
<proteinExistence type="predicted"/>
<accession>A0BL97</accession>
<organism evidence="1 2">
    <name type="scientific">Paramecium tetraurelia</name>
    <dbReference type="NCBI Taxonomy" id="5888"/>
    <lineage>
        <taxon>Eukaryota</taxon>
        <taxon>Sar</taxon>
        <taxon>Alveolata</taxon>
        <taxon>Ciliophora</taxon>
        <taxon>Intramacronucleata</taxon>
        <taxon>Oligohymenophorea</taxon>
        <taxon>Peniculida</taxon>
        <taxon>Parameciidae</taxon>
        <taxon>Paramecium</taxon>
    </lineage>
</organism>
<protein>
    <submittedName>
        <fullName evidence="1">Uncharacterized protein</fullName>
    </submittedName>
</protein>
<gene>
    <name evidence="1" type="ORF">GSPATT00029946001</name>
</gene>
<dbReference type="InParanoid" id="A0BL97"/>
<reference evidence="1 2" key="1">
    <citation type="journal article" date="2006" name="Nature">
        <title>Global trends of whole-genome duplications revealed by the ciliate Paramecium tetraurelia.</title>
        <authorList>
            <consortium name="Genoscope"/>
            <person name="Aury J.-M."/>
            <person name="Jaillon O."/>
            <person name="Duret L."/>
            <person name="Noel B."/>
            <person name="Jubin C."/>
            <person name="Porcel B.M."/>
            <person name="Segurens B."/>
            <person name="Daubin V."/>
            <person name="Anthouard V."/>
            <person name="Aiach N."/>
            <person name="Arnaiz O."/>
            <person name="Billaut A."/>
            <person name="Beisson J."/>
            <person name="Blanc I."/>
            <person name="Bouhouche K."/>
            <person name="Camara F."/>
            <person name="Duharcourt S."/>
            <person name="Guigo R."/>
            <person name="Gogendeau D."/>
            <person name="Katinka M."/>
            <person name="Keller A.-M."/>
            <person name="Kissmehl R."/>
            <person name="Klotz C."/>
            <person name="Koll F."/>
            <person name="Le Moue A."/>
            <person name="Lepere C."/>
            <person name="Malinsky S."/>
            <person name="Nowacki M."/>
            <person name="Nowak J.K."/>
            <person name="Plattner H."/>
            <person name="Poulain J."/>
            <person name="Ruiz F."/>
            <person name="Serrano V."/>
            <person name="Zagulski M."/>
            <person name="Dessen P."/>
            <person name="Betermier M."/>
            <person name="Weissenbach J."/>
            <person name="Scarpelli C."/>
            <person name="Schachter V."/>
            <person name="Sperling L."/>
            <person name="Meyer E."/>
            <person name="Cohen J."/>
            <person name="Wincker P."/>
        </authorList>
    </citation>
    <scope>NUCLEOTIDE SEQUENCE [LARGE SCALE GENOMIC DNA]</scope>
    <source>
        <strain evidence="1 2">Stock d4-2</strain>
    </source>
</reference>
<dbReference type="AlphaFoldDB" id="A0BL97"/>
<dbReference type="GeneID" id="5012496"/>
<evidence type="ECO:0000313" key="1">
    <source>
        <dbReference type="EMBL" id="CAK59314.1"/>
    </source>
</evidence>
<dbReference type="RefSeq" id="XP_001426712.1">
    <property type="nucleotide sequence ID" value="XM_001426675.2"/>
</dbReference>
<dbReference type="HOGENOM" id="CLU_1163039_0_0_1"/>
<dbReference type="KEGG" id="ptm:GSPATT00029946001"/>
<dbReference type="EMBL" id="CT868001">
    <property type="protein sequence ID" value="CAK59314.1"/>
    <property type="molecule type" value="Genomic_DNA"/>
</dbReference>
<keyword evidence="2" id="KW-1185">Reference proteome</keyword>
<dbReference type="Proteomes" id="UP000000600">
    <property type="component" value="Unassembled WGS sequence"/>
</dbReference>
<name>A0BL97_PARTE</name>
<evidence type="ECO:0000313" key="2">
    <source>
        <dbReference type="Proteomes" id="UP000000600"/>
    </source>
</evidence>